<organism evidence="3 4">
    <name type="scientific">Pontibacter silvestris</name>
    <dbReference type="NCBI Taxonomy" id="2305183"/>
    <lineage>
        <taxon>Bacteria</taxon>
        <taxon>Pseudomonadati</taxon>
        <taxon>Bacteroidota</taxon>
        <taxon>Cytophagia</taxon>
        <taxon>Cytophagales</taxon>
        <taxon>Hymenobacteraceae</taxon>
        <taxon>Pontibacter</taxon>
    </lineage>
</organism>
<evidence type="ECO:0000256" key="1">
    <source>
        <dbReference type="SAM" id="MobiDB-lite"/>
    </source>
</evidence>
<feature type="chain" id="PRO_5046676211" description="DUF4296 domain-containing protein" evidence="2">
    <location>
        <begin position="18"/>
        <end position="150"/>
    </location>
</feature>
<feature type="signal peptide" evidence="2">
    <location>
        <begin position="1"/>
        <end position="17"/>
    </location>
</feature>
<dbReference type="PROSITE" id="PS51257">
    <property type="entry name" value="PROKAR_LIPOPROTEIN"/>
    <property type="match status" value="1"/>
</dbReference>
<keyword evidence="2" id="KW-0732">Signal</keyword>
<gene>
    <name evidence="3" type="ORF">ACFSKU_10430</name>
</gene>
<evidence type="ECO:0000313" key="4">
    <source>
        <dbReference type="Proteomes" id="UP001597369"/>
    </source>
</evidence>
<comment type="caution">
    <text evidence="3">The sequence shown here is derived from an EMBL/GenBank/DDBJ whole genome shotgun (WGS) entry which is preliminary data.</text>
</comment>
<name>A0ABW4WX37_9BACT</name>
<evidence type="ECO:0008006" key="5">
    <source>
        <dbReference type="Google" id="ProtNLM"/>
    </source>
</evidence>
<sequence length="150" mass="16585">MKKILYLLCFTSAFTFASCSTDTKGYSYETEHSNDDENVNPNHIRTYADIRPGEIKGFKTNAGTMYGFTPTVINNMRDNLGSDAAVATRMVYVYYDPSREMADLLKTYHSASSAQSAEPTQNDMGSGISNTDSTNTEERNSNVSEVSPVE</sequence>
<evidence type="ECO:0000313" key="3">
    <source>
        <dbReference type="EMBL" id="MFD2067299.1"/>
    </source>
</evidence>
<dbReference type="EMBL" id="JBHUHV010000029">
    <property type="protein sequence ID" value="MFD2067299.1"/>
    <property type="molecule type" value="Genomic_DNA"/>
</dbReference>
<dbReference type="Proteomes" id="UP001597369">
    <property type="component" value="Unassembled WGS sequence"/>
</dbReference>
<feature type="compositionally biased region" description="Polar residues" evidence="1">
    <location>
        <begin position="112"/>
        <end position="134"/>
    </location>
</feature>
<dbReference type="RefSeq" id="WP_229960842.1">
    <property type="nucleotide sequence ID" value="NZ_JAJJWI010000009.1"/>
</dbReference>
<evidence type="ECO:0000256" key="2">
    <source>
        <dbReference type="SAM" id="SignalP"/>
    </source>
</evidence>
<feature type="region of interest" description="Disordered" evidence="1">
    <location>
        <begin position="112"/>
        <end position="150"/>
    </location>
</feature>
<keyword evidence="4" id="KW-1185">Reference proteome</keyword>
<protein>
    <recommendedName>
        <fullName evidence="5">DUF4296 domain-containing protein</fullName>
    </recommendedName>
</protein>
<proteinExistence type="predicted"/>
<reference evidence="4" key="1">
    <citation type="journal article" date="2019" name="Int. J. Syst. Evol. Microbiol.">
        <title>The Global Catalogue of Microorganisms (GCM) 10K type strain sequencing project: providing services to taxonomists for standard genome sequencing and annotation.</title>
        <authorList>
            <consortium name="The Broad Institute Genomics Platform"/>
            <consortium name="The Broad Institute Genome Sequencing Center for Infectious Disease"/>
            <person name="Wu L."/>
            <person name="Ma J."/>
        </authorList>
    </citation>
    <scope>NUCLEOTIDE SEQUENCE [LARGE SCALE GENOMIC DNA]</scope>
    <source>
        <strain evidence="4">JCM 16545</strain>
    </source>
</reference>
<accession>A0ABW4WX37</accession>
<feature type="compositionally biased region" description="Polar residues" evidence="1">
    <location>
        <begin position="141"/>
        <end position="150"/>
    </location>
</feature>